<dbReference type="EMBL" id="LT629695">
    <property type="protein sequence ID" value="SDH84109.1"/>
    <property type="molecule type" value="Genomic_DNA"/>
</dbReference>
<dbReference type="PANTHER" id="PTHR43265">
    <property type="entry name" value="ESTERASE ESTD"/>
    <property type="match status" value="1"/>
</dbReference>
<dbReference type="GO" id="GO:0052689">
    <property type="term" value="F:carboxylic ester hydrolase activity"/>
    <property type="evidence" value="ECO:0007669"/>
    <property type="project" value="TreeGrafter"/>
</dbReference>
<dbReference type="AlphaFoldDB" id="A0A1G8FPT1"/>
<proteinExistence type="predicted"/>
<dbReference type="SUPFAM" id="SSF53474">
    <property type="entry name" value="alpha/beta-Hydrolases"/>
    <property type="match status" value="1"/>
</dbReference>
<dbReference type="STRING" id="399736.SAMN04489720_2564"/>
<accession>A0A1G8FPT1</accession>
<dbReference type="InterPro" id="IPR022742">
    <property type="entry name" value="Hydrolase_4"/>
</dbReference>
<name>A0A1G8FPT1_9MICO</name>
<dbReference type="Pfam" id="PF12146">
    <property type="entry name" value="Hydrolase_4"/>
    <property type="match status" value="1"/>
</dbReference>
<dbReference type="OrthoDB" id="9765647at2"/>
<reference evidence="3" key="1">
    <citation type="submission" date="2016-10" db="EMBL/GenBank/DDBJ databases">
        <authorList>
            <person name="Varghese N."/>
            <person name="Submissions S."/>
        </authorList>
    </citation>
    <scope>NUCLEOTIDE SEQUENCE [LARGE SCALE GENOMIC DNA]</scope>
    <source>
        <strain evidence="3">DSM 22002</strain>
    </source>
</reference>
<protein>
    <recommendedName>
        <fullName evidence="1">Serine aminopeptidase S33 domain-containing protein</fullName>
    </recommendedName>
</protein>
<evidence type="ECO:0000259" key="1">
    <source>
        <dbReference type="Pfam" id="PF12146"/>
    </source>
</evidence>
<keyword evidence="3" id="KW-1185">Reference proteome</keyword>
<evidence type="ECO:0000313" key="3">
    <source>
        <dbReference type="Proteomes" id="UP000198822"/>
    </source>
</evidence>
<dbReference type="InterPro" id="IPR053145">
    <property type="entry name" value="AB_hydrolase_Est10"/>
</dbReference>
<evidence type="ECO:0000313" key="2">
    <source>
        <dbReference type="EMBL" id="SDH84109.1"/>
    </source>
</evidence>
<gene>
    <name evidence="2" type="ORF">SAMN04489720_2564</name>
</gene>
<sequence>MRASASVVDDAHELHAVVPTEMGDLNAIIRVPDGTPLPGLVLVDGSGDGDRNAWGGRPTWLADAGAVVLRHDKPGCGGSPGDWMAQTLDDRARETLDAVRTLRGRPATAGQPVGLYGVSQGGWVAMLAAAMEPAAIDFVIVQSTPATTPAAQERDRLERTLRREGFEGHQLDDAMAWVDERARLVTSDAPIADVIAVQQTHAREPWYAPTLYPYDDAPSLRFLRGILDFDPADVLPLVRCPLLVLLGAADPIIPVRASIEGYSRLLPPNARSGAAVLPEADHGLFVAEPIEGVDRRSQLAPGYLPLVASFLAEQRR</sequence>
<dbReference type="Proteomes" id="UP000198822">
    <property type="component" value="Chromosome I"/>
</dbReference>
<dbReference type="InterPro" id="IPR029058">
    <property type="entry name" value="AB_hydrolase_fold"/>
</dbReference>
<feature type="domain" description="Serine aminopeptidase S33" evidence="1">
    <location>
        <begin position="60"/>
        <end position="285"/>
    </location>
</feature>
<dbReference type="RefSeq" id="WP_092505573.1">
    <property type="nucleotide sequence ID" value="NZ_LT629695.1"/>
</dbReference>
<dbReference type="Gene3D" id="3.40.50.1820">
    <property type="entry name" value="alpha/beta hydrolase"/>
    <property type="match status" value="1"/>
</dbReference>
<dbReference type="PANTHER" id="PTHR43265:SF1">
    <property type="entry name" value="ESTERASE ESTD"/>
    <property type="match status" value="1"/>
</dbReference>
<organism evidence="2 3">
    <name type="scientific">Agrococcus jejuensis</name>
    <dbReference type="NCBI Taxonomy" id="399736"/>
    <lineage>
        <taxon>Bacteria</taxon>
        <taxon>Bacillati</taxon>
        <taxon>Actinomycetota</taxon>
        <taxon>Actinomycetes</taxon>
        <taxon>Micrococcales</taxon>
        <taxon>Microbacteriaceae</taxon>
        <taxon>Agrococcus</taxon>
    </lineage>
</organism>